<evidence type="ECO:0000313" key="3">
    <source>
        <dbReference type="Proteomes" id="UP001143480"/>
    </source>
</evidence>
<protein>
    <submittedName>
        <fullName evidence="2">Polyketide biosynthesis acyl-carrier-protein AcpK</fullName>
    </submittedName>
</protein>
<evidence type="ECO:0000259" key="1">
    <source>
        <dbReference type="PROSITE" id="PS50075"/>
    </source>
</evidence>
<dbReference type="InterPro" id="IPR009081">
    <property type="entry name" value="PP-bd_ACP"/>
</dbReference>
<accession>A0A9W6KQD5</accession>
<reference evidence="2" key="1">
    <citation type="journal article" date="2014" name="Int. J. Syst. Evol. Microbiol.">
        <title>Complete genome sequence of Corynebacterium casei LMG S-19264T (=DSM 44701T), isolated from a smear-ripened cheese.</title>
        <authorList>
            <consortium name="US DOE Joint Genome Institute (JGI-PGF)"/>
            <person name="Walter F."/>
            <person name="Albersmeier A."/>
            <person name="Kalinowski J."/>
            <person name="Ruckert C."/>
        </authorList>
    </citation>
    <scope>NUCLEOTIDE SEQUENCE</scope>
    <source>
        <strain evidence="2">VKM Ac-1321</strain>
    </source>
</reference>
<sequence length="79" mass="8739">MDDLVMEAIRRSVLEVLPELEASQVTEEVSLTDLGANSIDRTDVVTMTMDDLGVSVPVGEFRDVRDIGSLARLLRRHSP</sequence>
<feature type="domain" description="Carrier" evidence="1">
    <location>
        <begin position="3"/>
        <end position="78"/>
    </location>
</feature>
<dbReference type="PROSITE" id="PS50075">
    <property type="entry name" value="CARRIER"/>
    <property type="match status" value="1"/>
</dbReference>
<evidence type="ECO:0000313" key="2">
    <source>
        <dbReference type="EMBL" id="GLL05332.1"/>
    </source>
</evidence>
<reference evidence="2" key="2">
    <citation type="submission" date="2023-01" db="EMBL/GenBank/DDBJ databases">
        <authorList>
            <person name="Sun Q."/>
            <person name="Evtushenko L."/>
        </authorList>
    </citation>
    <scope>NUCLEOTIDE SEQUENCE</scope>
    <source>
        <strain evidence="2">VKM Ac-1321</strain>
    </source>
</reference>
<dbReference type="SUPFAM" id="SSF47336">
    <property type="entry name" value="ACP-like"/>
    <property type="match status" value="1"/>
</dbReference>
<proteinExistence type="predicted"/>
<dbReference type="Pfam" id="PF00550">
    <property type="entry name" value="PP-binding"/>
    <property type="match status" value="1"/>
</dbReference>
<name>A0A9W6KQD5_9ACTN</name>
<dbReference type="InterPro" id="IPR036736">
    <property type="entry name" value="ACP-like_sf"/>
</dbReference>
<comment type="caution">
    <text evidence="2">The sequence shown here is derived from an EMBL/GenBank/DDBJ whole genome shotgun (WGS) entry which is preliminary data.</text>
</comment>
<organism evidence="2 3">
    <name type="scientific">Dactylosporangium matsuzakiense</name>
    <dbReference type="NCBI Taxonomy" id="53360"/>
    <lineage>
        <taxon>Bacteria</taxon>
        <taxon>Bacillati</taxon>
        <taxon>Actinomycetota</taxon>
        <taxon>Actinomycetes</taxon>
        <taxon>Micromonosporales</taxon>
        <taxon>Micromonosporaceae</taxon>
        <taxon>Dactylosporangium</taxon>
    </lineage>
</organism>
<gene>
    <name evidence="2" type="primary">acpK</name>
    <name evidence="2" type="ORF">GCM10017581_070790</name>
</gene>
<dbReference type="Proteomes" id="UP001143480">
    <property type="component" value="Unassembled WGS sequence"/>
</dbReference>
<dbReference type="AlphaFoldDB" id="A0A9W6KQD5"/>
<keyword evidence="3" id="KW-1185">Reference proteome</keyword>
<dbReference type="RefSeq" id="WP_246655582.1">
    <property type="nucleotide sequence ID" value="NZ_BAAAXA010000001.1"/>
</dbReference>
<dbReference type="EMBL" id="BSFP01000055">
    <property type="protein sequence ID" value="GLL05332.1"/>
    <property type="molecule type" value="Genomic_DNA"/>
</dbReference>
<dbReference type="Gene3D" id="1.10.1200.10">
    <property type="entry name" value="ACP-like"/>
    <property type="match status" value="1"/>
</dbReference>